<evidence type="ECO:0000256" key="3">
    <source>
        <dbReference type="ARBA" id="ARBA00022827"/>
    </source>
</evidence>
<proteinExistence type="predicted"/>
<dbReference type="Proteomes" id="UP000036449">
    <property type="component" value="Unassembled WGS sequence"/>
</dbReference>
<reference evidence="8 9" key="1">
    <citation type="submission" date="2015-03" db="EMBL/GenBank/DDBJ databases">
        <title>Genome sequencing of Methylobacterium tarhaniae DSM 25844.</title>
        <authorList>
            <person name="Chaudhry V."/>
            <person name="Patil P.B."/>
        </authorList>
    </citation>
    <scope>NUCLEOTIDE SEQUENCE [LARGE SCALE GENOMIC DNA]</scope>
    <source>
        <strain evidence="8 9">DSM 25844</strain>
    </source>
</reference>
<evidence type="ECO:0000256" key="6">
    <source>
        <dbReference type="SAM" id="Phobius"/>
    </source>
</evidence>
<name>A0A0J6V5L6_9HYPH</name>
<dbReference type="Gene3D" id="3.50.50.60">
    <property type="entry name" value="FAD/NAD(P)-binding domain"/>
    <property type="match status" value="1"/>
</dbReference>
<dbReference type="GO" id="GO:0071949">
    <property type="term" value="F:FAD binding"/>
    <property type="evidence" value="ECO:0007669"/>
    <property type="project" value="InterPro"/>
</dbReference>
<keyword evidence="2" id="KW-0285">Flavoprotein</keyword>
<dbReference type="PANTHER" id="PTHR13789">
    <property type="entry name" value="MONOOXYGENASE"/>
    <property type="match status" value="1"/>
</dbReference>
<keyword evidence="6" id="KW-0812">Transmembrane</keyword>
<evidence type="ECO:0000256" key="2">
    <source>
        <dbReference type="ARBA" id="ARBA00022630"/>
    </source>
</evidence>
<dbReference type="PRINTS" id="PR00420">
    <property type="entry name" value="RNGMNOXGNASE"/>
</dbReference>
<keyword evidence="5 8" id="KW-0503">Monooxygenase</keyword>
<dbReference type="OrthoDB" id="4230779at2"/>
<accession>A0A0J6V5L6</accession>
<keyword evidence="3" id="KW-0274">FAD</keyword>
<keyword evidence="4" id="KW-0560">Oxidoreductase</keyword>
<comment type="cofactor">
    <cofactor evidence="1">
        <name>FAD</name>
        <dbReference type="ChEBI" id="CHEBI:57692"/>
    </cofactor>
</comment>
<dbReference type="EMBL" id="LABZ01000185">
    <property type="protein sequence ID" value="KMO34196.1"/>
    <property type="molecule type" value="Genomic_DNA"/>
</dbReference>
<evidence type="ECO:0000259" key="7">
    <source>
        <dbReference type="Pfam" id="PF01494"/>
    </source>
</evidence>
<keyword evidence="6" id="KW-1133">Transmembrane helix</keyword>
<comment type="caution">
    <text evidence="8">The sequence shown here is derived from an EMBL/GenBank/DDBJ whole genome shotgun (WGS) entry which is preliminary data.</text>
</comment>
<dbReference type="InterPro" id="IPR002938">
    <property type="entry name" value="FAD-bd"/>
</dbReference>
<gene>
    <name evidence="8" type="ORF">VQ03_23715</name>
</gene>
<dbReference type="InterPro" id="IPR050493">
    <property type="entry name" value="FAD-dep_Monooxygenase_BioMet"/>
</dbReference>
<dbReference type="SUPFAM" id="SSF51905">
    <property type="entry name" value="FAD/NAD(P)-binding domain"/>
    <property type="match status" value="1"/>
</dbReference>
<organism evidence="8 9">
    <name type="scientific">Methylobacterium tarhaniae</name>
    <dbReference type="NCBI Taxonomy" id="1187852"/>
    <lineage>
        <taxon>Bacteria</taxon>
        <taxon>Pseudomonadati</taxon>
        <taxon>Pseudomonadota</taxon>
        <taxon>Alphaproteobacteria</taxon>
        <taxon>Hyphomicrobiales</taxon>
        <taxon>Methylobacteriaceae</taxon>
        <taxon>Methylobacterium</taxon>
    </lineage>
</organism>
<evidence type="ECO:0000313" key="9">
    <source>
        <dbReference type="Proteomes" id="UP000036449"/>
    </source>
</evidence>
<dbReference type="PATRIC" id="fig|1187852.3.peg.2397"/>
<dbReference type="SUPFAM" id="SSF54373">
    <property type="entry name" value="FAD-linked reductases, C-terminal domain"/>
    <property type="match status" value="1"/>
</dbReference>
<evidence type="ECO:0000256" key="5">
    <source>
        <dbReference type="ARBA" id="ARBA00023033"/>
    </source>
</evidence>
<dbReference type="InterPro" id="IPR036188">
    <property type="entry name" value="FAD/NAD-bd_sf"/>
</dbReference>
<evidence type="ECO:0000256" key="4">
    <source>
        <dbReference type="ARBA" id="ARBA00023002"/>
    </source>
</evidence>
<evidence type="ECO:0000313" key="8">
    <source>
        <dbReference type="EMBL" id="KMO34196.1"/>
    </source>
</evidence>
<keyword evidence="6" id="KW-0472">Membrane</keyword>
<evidence type="ECO:0000256" key="1">
    <source>
        <dbReference type="ARBA" id="ARBA00001974"/>
    </source>
</evidence>
<dbReference type="PANTHER" id="PTHR13789:SF318">
    <property type="entry name" value="GERANYLGERANYL DIPHOSPHATE REDUCTASE"/>
    <property type="match status" value="1"/>
</dbReference>
<feature type="transmembrane region" description="Helical" evidence="6">
    <location>
        <begin position="12"/>
        <end position="30"/>
    </location>
</feature>
<sequence length="419" mass="44928">MPPTPSAARRAPRIAVIGGGIGGLTLALALRRHGLRAVIYEQAAELAEIGAAVALSANATRELERLGLGAALAAVSTEPTELIFRDGRSGARVAAFPVRDGGAYRERFAAPYYGVHRADLQKVLGGALAGEGLHLGHRLAALDQRGDAMALTFENGAEVEADLVIGGDGVRSVVRRWITGGDKVRYSGTSAFRGVVPMGLLPSLPDPQAIQFWMGPEAHLLHYAIGGEADSVNFFAVVEGPETWTSDRWLAGIARAEHRAGFAGWHPAVIEMLDALPQSQRWGLFVTDPLRRWHRGRAVLMGDSAHAMLPHHGQGANTTIEDAVTLAELLAELPAAGGACDLDRMMRRYQGLRQRRTRTIQRSAWATNRLLHLPDTAGPEALARRDARMARFPEDFGWIHAFDARATALEAAAGGSRAA</sequence>
<dbReference type="GO" id="GO:0004497">
    <property type="term" value="F:monooxygenase activity"/>
    <property type="evidence" value="ECO:0007669"/>
    <property type="project" value="UniProtKB-KW"/>
</dbReference>
<feature type="domain" description="FAD-binding" evidence="7">
    <location>
        <begin position="14"/>
        <end position="333"/>
    </location>
</feature>
<dbReference type="Pfam" id="PF01494">
    <property type="entry name" value="FAD_binding_3"/>
    <property type="match status" value="1"/>
</dbReference>
<protein>
    <submittedName>
        <fullName evidence="8">Monooxygenase</fullName>
    </submittedName>
</protein>
<dbReference type="AlphaFoldDB" id="A0A0J6V5L6"/>
<keyword evidence="9" id="KW-1185">Reference proteome</keyword>
<dbReference type="RefSeq" id="WP_048453359.1">
    <property type="nucleotide sequence ID" value="NZ_LABZ01000185.1"/>
</dbReference>